<protein>
    <recommendedName>
        <fullName evidence="1">Aspartyl/glutamyl-tRNA(Asn/Gln) amidotransferase subunit C</fullName>
        <shortName evidence="1">Asp/Glu-ADT subunit C</shortName>
        <ecNumber evidence="1">6.3.5.-</ecNumber>
    </recommendedName>
</protein>
<dbReference type="Gene3D" id="1.10.20.60">
    <property type="entry name" value="Glu-tRNAGln amidotransferase C subunit, N-terminal domain"/>
    <property type="match status" value="1"/>
</dbReference>
<dbReference type="HAMAP" id="MF_00122">
    <property type="entry name" value="GatC"/>
    <property type="match status" value="1"/>
</dbReference>
<dbReference type="GO" id="GO:0016740">
    <property type="term" value="F:transferase activity"/>
    <property type="evidence" value="ECO:0007669"/>
    <property type="project" value="UniProtKB-KW"/>
</dbReference>
<sequence>MLIDDNLLKKLEKLSAIKIDDDRRDSTKKELQSILEFVNILDELNLKDEKIGSSSNFTPLRDDVPNSGNQEIIDIVFKNAPDAKDGFFVVPKILD</sequence>
<dbReference type="EC" id="6.3.5.-" evidence="1"/>
<dbReference type="GO" id="GO:0050567">
    <property type="term" value="F:glutaminyl-tRNA synthase (glutamine-hydrolyzing) activity"/>
    <property type="evidence" value="ECO:0007669"/>
    <property type="project" value="UniProtKB-UniRule"/>
</dbReference>
<evidence type="ECO:0000313" key="2">
    <source>
        <dbReference type="EMBL" id="QOQ87649.1"/>
    </source>
</evidence>
<comment type="function">
    <text evidence="1">Allows the formation of correctly charged Asn-tRNA(Asn) or Gln-tRNA(Gln) through the transamidation of misacylated Asp-tRNA(Asn) or Glu-tRNA(Gln) in organisms which lack either or both of asparaginyl-tRNA or glutaminyl-tRNA synthetases. The reaction takes place in the presence of glutamine and ATP through an activated phospho-Asp-tRNA(Asn) or phospho-Glu-tRNA(Gln).</text>
</comment>
<comment type="catalytic activity">
    <reaction evidence="1">
        <text>L-aspartyl-tRNA(Asn) + L-glutamine + ATP + H2O = L-asparaginyl-tRNA(Asn) + L-glutamate + ADP + phosphate + 2 H(+)</text>
        <dbReference type="Rhea" id="RHEA:14513"/>
        <dbReference type="Rhea" id="RHEA-COMP:9674"/>
        <dbReference type="Rhea" id="RHEA-COMP:9677"/>
        <dbReference type="ChEBI" id="CHEBI:15377"/>
        <dbReference type="ChEBI" id="CHEBI:15378"/>
        <dbReference type="ChEBI" id="CHEBI:29985"/>
        <dbReference type="ChEBI" id="CHEBI:30616"/>
        <dbReference type="ChEBI" id="CHEBI:43474"/>
        <dbReference type="ChEBI" id="CHEBI:58359"/>
        <dbReference type="ChEBI" id="CHEBI:78515"/>
        <dbReference type="ChEBI" id="CHEBI:78516"/>
        <dbReference type="ChEBI" id="CHEBI:456216"/>
    </reaction>
</comment>
<keyword evidence="1" id="KW-0067">ATP-binding</keyword>
<keyword evidence="2" id="KW-0808">Transferase</keyword>
<dbReference type="EMBL" id="CP063078">
    <property type="protein sequence ID" value="QOQ87649.1"/>
    <property type="molecule type" value="Genomic_DNA"/>
</dbReference>
<reference evidence="2 3" key="1">
    <citation type="submission" date="2020-10" db="EMBL/GenBank/DDBJ databases">
        <title>Campylobacter and Helicobacter PacBio genomes.</title>
        <authorList>
            <person name="Lane C."/>
        </authorList>
    </citation>
    <scope>NUCLEOTIDE SEQUENCE [LARGE SCALE GENOMIC DNA]</scope>
    <source>
        <strain evidence="2 3">2016D-0077</strain>
    </source>
</reference>
<accession>A0A7M1LGD1</accession>
<keyword evidence="1" id="KW-0436">Ligase</keyword>
<keyword evidence="1" id="KW-0547">Nucleotide-binding</keyword>
<proteinExistence type="inferred from homology"/>
<dbReference type="SUPFAM" id="SSF141000">
    <property type="entry name" value="Glu-tRNAGln amidotransferase C subunit"/>
    <property type="match status" value="1"/>
</dbReference>
<dbReference type="InterPro" id="IPR036113">
    <property type="entry name" value="Asp/Glu-ADT_sf_sub_c"/>
</dbReference>
<gene>
    <name evidence="1 2" type="primary">gatC</name>
    <name evidence="2" type="ORF">IMC76_02220</name>
</gene>
<dbReference type="RefSeq" id="WP_025802694.1">
    <property type="nucleotide sequence ID" value="NZ_CP053842.1"/>
</dbReference>
<dbReference type="NCBIfam" id="TIGR00135">
    <property type="entry name" value="gatC"/>
    <property type="match status" value="1"/>
</dbReference>
<dbReference type="InterPro" id="IPR003837">
    <property type="entry name" value="GatC"/>
</dbReference>
<keyword evidence="3" id="KW-1185">Reference proteome</keyword>
<organism evidence="2 3">
    <name type="scientific">Campylobacter corcagiensis</name>
    <dbReference type="NCBI Taxonomy" id="1448857"/>
    <lineage>
        <taxon>Bacteria</taxon>
        <taxon>Pseudomonadati</taxon>
        <taxon>Campylobacterota</taxon>
        <taxon>Epsilonproteobacteria</taxon>
        <taxon>Campylobacterales</taxon>
        <taxon>Campylobacteraceae</taxon>
        <taxon>Campylobacter</taxon>
    </lineage>
</organism>
<evidence type="ECO:0000256" key="1">
    <source>
        <dbReference type="HAMAP-Rule" id="MF_00122"/>
    </source>
</evidence>
<dbReference type="GO" id="GO:0005524">
    <property type="term" value="F:ATP binding"/>
    <property type="evidence" value="ECO:0007669"/>
    <property type="project" value="UniProtKB-KW"/>
</dbReference>
<comment type="catalytic activity">
    <reaction evidence="1">
        <text>L-glutamyl-tRNA(Gln) + L-glutamine + ATP + H2O = L-glutaminyl-tRNA(Gln) + L-glutamate + ADP + phosphate + H(+)</text>
        <dbReference type="Rhea" id="RHEA:17521"/>
        <dbReference type="Rhea" id="RHEA-COMP:9681"/>
        <dbReference type="Rhea" id="RHEA-COMP:9684"/>
        <dbReference type="ChEBI" id="CHEBI:15377"/>
        <dbReference type="ChEBI" id="CHEBI:15378"/>
        <dbReference type="ChEBI" id="CHEBI:29985"/>
        <dbReference type="ChEBI" id="CHEBI:30616"/>
        <dbReference type="ChEBI" id="CHEBI:43474"/>
        <dbReference type="ChEBI" id="CHEBI:58359"/>
        <dbReference type="ChEBI" id="CHEBI:78520"/>
        <dbReference type="ChEBI" id="CHEBI:78521"/>
        <dbReference type="ChEBI" id="CHEBI:456216"/>
    </reaction>
</comment>
<dbReference type="Pfam" id="PF02686">
    <property type="entry name" value="GatC"/>
    <property type="match status" value="1"/>
</dbReference>
<evidence type="ECO:0000313" key="3">
    <source>
        <dbReference type="Proteomes" id="UP000594749"/>
    </source>
</evidence>
<name>A0A7M1LGD1_9BACT</name>
<dbReference type="GO" id="GO:0006450">
    <property type="term" value="P:regulation of translational fidelity"/>
    <property type="evidence" value="ECO:0007669"/>
    <property type="project" value="InterPro"/>
</dbReference>
<keyword evidence="1" id="KW-0648">Protein biosynthesis</keyword>
<dbReference type="OrthoDB" id="9813938at2"/>
<dbReference type="Proteomes" id="UP000594749">
    <property type="component" value="Chromosome"/>
</dbReference>
<dbReference type="AlphaFoldDB" id="A0A7M1LGD1"/>
<comment type="subunit">
    <text evidence="1">Heterotrimer of A, B and C subunits.</text>
</comment>
<dbReference type="GO" id="GO:0006412">
    <property type="term" value="P:translation"/>
    <property type="evidence" value="ECO:0007669"/>
    <property type="project" value="UniProtKB-UniRule"/>
</dbReference>
<comment type="similarity">
    <text evidence="1">Belongs to the GatC family.</text>
</comment>